<dbReference type="InterPro" id="IPR024567">
    <property type="entry name" value="RNase_HII/HIII_dom"/>
</dbReference>
<keyword evidence="9" id="KW-0540">Nuclease</keyword>
<keyword evidence="13" id="KW-0464">Manganese</keyword>
<evidence type="ECO:0000256" key="3">
    <source>
        <dbReference type="ARBA" id="ARBA00001946"/>
    </source>
</evidence>
<dbReference type="PROSITE" id="PS51975">
    <property type="entry name" value="RNASE_H_2"/>
    <property type="match status" value="1"/>
</dbReference>
<evidence type="ECO:0000256" key="6">
    <source>
        <dbReference type="ARBA" id="ARBA00012180"/>
    </source>
</evidence>
<dbReference type="NCBIfam" id="NF000595">
    <property type="entry name" value="PRK00015.1-3"/>
    <property type="match status" value="1"/>
</dbReference>
<dbReference type="AlphaFoldDB" id="A0A6J7KMB1"/>
<dbReference type="GO" id="GO:0043137">
    <property type="term" value="P:DNA replication, removal of RNA primer"/>
    <property type="evidence" value="ECO:0007669"/>
    <property type="project" value="TreeGrafter"/>
</dbReference>
<comment type="similarity">
    <text evidence="5">Belongs to the RNase HII family.</text>
</comment>
<evidence type="ECO:0000256" key="8">
    <source>
        <dbReference type="ARBA" id="ARBA00022490"/>
    </source>
</evidence>
<protein>
    <recommendedName>
        <fullName evidence="7">Ribonuclease HII</fullName>
        <ecNumber evidence="6">3.1.26.4</ecNumber>
    </recommendedName>
</protein>
<evidence type="ECO:0000259" key="14">
    <source>
        <dbReference type="PROSITE" id="PS51975"/>
    </source>
</evidence>
<evidence type="ECO:0000256" key="11">
    <source>
        <dbReference type="ARBA" id="ARBA00022759"/>
    </source>
</evidence>
<feature type="domain" description="RNase H type-2" evidence="14">
    <location>
        <begin position="18"/>
        <end position="235"/>
    </location>
</feature>
<evidence type="ECO:0000256" key="12">
    <source>
        <dbReference type="ARBA" id="ARBA00022801"/>
    </source>
</evidence>
<gene>
    <name evidence="15" type="ORF">UFOPK3773_01761</name>
</gene>
<dbReference type="InterPro" id="IPR022898">
    <property type="entry name" value="RNase_HII"/>
</dbReference>
<evidence type="ECO:0000256" key="10">
    <source>
        <dbReference type="ARBA" id="ARBA00022723"/>
    </source>
</evidence>
<evidence type="ECO:0000256" key="5">
    <source>
        <dbReference type="ARBA" id="ARBA00007383"/>
    </source>
</evidence>
<dbReference type="EC" id="3.1.26.4" evidence="6"/>
<comment type="subcellular location">
    <subcellularLocation>
        <location evidence="4">Cytoplasm</location>
    </subcellularLocation>
</comment>
<dbReference type="PANTHER" id="PTHR10954:SF18">
    <property type="entry name" value="RIBONUCLEASE HII"/>
    <property type="match status" value="1"/>
</dbReference>
<dbReference type="SUPFAM" id="SSF53098">
    <property type="entry name" value="Ribonuclease H-like"/>
    <property type="match status" value="1"/>
</dbReference>
<evidence type="ECO:0000256" key="13">
    <source>
        <dbReference type="ARBA" id="ARBA00023211"/>
    </source>
</evidence>
<dbReference type="InterPro" id="IPR012337">
    <property type="entry name" value="RNaseH-like_sf"/>
</dbReference>
<evidence type="ECO:0000256" key="2">
    <source>
        <dbReference type="ARBA" id="ARBA00001936"/>
    </source>
</evidence>
<dbReference type="GO" id="GO:0005737">
    <property type="term" value="C:cytoplasm"/>
    <property type="evidence" value="ECO:0007669"/>
    <property type="project" value="UniProtKB-SubCell"/>
</dbReference>
<dbReference type="GO" id="GO:0032299">
    <property type="term" value="C:ribonuclease H2 complex"/>
    <property type="evidence" value="ECO:0007669"/>
    <property type="project" value="TreeGrafter"/>
</dbReference>
<dbReference type="Gene3D" id="3.30.420.10">
    <property type="entry name" value="Ribonuclease H-like superfamily/Ribonuclease H"/>
    <property type="match status" value="1"/>
</dbReference>
<keyword evidence="8" id="KW-0963">Cytoplasm</keyword>
<dbReference type="GO" id="GO:0003723">
    <property type="term" value="F:RNA binding"/>
    <property type="evidence" value="ECO:0007669"/>
    <property type="project" value="InterPro"/>
</dbReference>
<dbReference type="CDD" id="cd07182">
    <property type="entry name" value="RNase_HII_bacteria_HII_like"/>
    <property type="match status" value="1"/>
</dbReference>
<proteinExistence type="inferred from homology"/>
<dbReference type="GO" id="GO:0006298">
    <property type="term" value="P:mismatch repair"/>
    <property type="evidence" value="ECO:0007669"/>
    <property type="project" value="TreeGrafter"/>
</dbReference>
<organism evidence="15">
    <name type="scientific">freshwater metagenome</name>
    <dbReference type="NCBI Taxonomy" id="449393"/>
    <lineage>
        <taxon>unclassified sequences</taxon>
        <taxon>metagenomes</taxon>
        <taxon>ecological metagenomes</taxon>
    </lineage>
</organism>
<dbReference type="InterPro" id="IPR001352">
    <property type="entry name" value="RNase_HII/HIII"/>
</dbReference>
<dbReference type="GO" id="GO:0046872">
    <property type="term" value="F:metal ion binding"/>
    <property type="evidence" value="ECO:0007669"/>
    <property type="project" value="UniProtKB-KW"/>
</dbReference>
<evidence type="ECO:0000256" key="4">
    <source>
        <dbReference type="ARBA" id="ARBA00004496"/>
    </source>
</evidence>
<comment type="cofactor">
    <cofactor evidence="3">
        <name>Mg(2+)</name>
        <dbReference type="ChEBI" id="CHEBI:18420"/>
    </cofactor>
</comment>
<dbReference type="EMBL" id="CAFBNF010000235">
    <property type="protein sequence ID" value="CAB4957110.1"/>
    <property type="molecule type" value="Genomic_DNA"/>
</dbReference>
<dbReference type="HAMAP" id="MF_00052_B">
    <property type="entry name" value="RNase_HII_B"/>
    <property type="match status" value="1"/>
</dbReference>
<keyword evidence="11" id="KW-0255">Endonuclease</keyword>
<reference evidence="15" key="1">
    <citation type="submission" date="2020-05" db="EMBL/GenBank/DDBJ databases">
        <authorList>
            <person name="Chiriac C."/>
            <person name="Salcher M."/>
            <person name="Ghai R."/>
            <person name="Kavagutti S V."/>
        </authorList>
    </citation>
    <scope>NUCLEOTIDE SEQUENCE</scope>
</reference>
<sequence length="236" mass="25214">MKAPTLRFERELLRSGSSRLAAIDEVGRGALAGPVMVGVVVVDRSTATAPAGLRDSKLLAPDARVALQPLIRRWCLSWAVGSASSDEIDHVGLTAALRLAGERALAELDVVPDLVLLDGAHDWLTRPAVQGDLFAVDNEEADHDSGALPFAAPRVVTRVKADLTCSAVAAASVLAKVQRDALMVELAPRFPEFGWSENKGYASPEHLEALRRHGPTVLHRVSWNLPARDEGAVEGD</sequence>
<comment type="catalytic activity">
    <reaction evidence="1">
        <text>Endonucleolytic cleavage to 5'-phosphomonoester.</text>
        <dbReference type="EC" id="3.1.26.4"/>
    </reaction>
</comment>
<name>A0A6J7KMB1_9ZZZZ</name>
<dbReference type="PANTHER" id="PTHR10954">
    <property type="entry name" value="RIBONUCLEASE H2 SUBUNIT A"/>
    <property type="match status" value="1"/>
</dbReference>
<dbReference type="InterPro" id="IPR036397">
    <property type="entry name" value="RNaseH_sf"/>
</dbReference>
<evidence type="ECO:0000256" key="7">
    <source>
        <dbReference type="ARBA" id="ARBA00019179"/>
    </source>
</evidence>
<dbReference type="Pfam" id="PF01351">
    <property type="entry name" value="RNase_HII"/>
    <property type="match status" value="1"/>
</dbReference>
<keyword evidence="12" id="KW-0378">Hydrolase</keyword>
<keyword evidence="10" id="KW-0479">Metal-binding</keyword>
<accession>A0A6J7KMB1</accession>
<dbReference type="GO" id="GO:0004523">
    <property type="term" value="F:RNA-DNA hybrid ribonuclease activity"/>
    <property type="evidence" value="ECO:0007669"/>
    <property type="project" value="UniProtKB-EC"/>
</dbReference>
<comment type="cofactor">
    <cofactor evidence="2">
        <name>Mn(2+)</name>
        <dbReference type="ChEBI" id="CHEBI:29035"/>
    </cofactor>
</comment>
<evidence type="ECO:0000256" key="9">
    <source>
        <dbReference type="ARBA" id="ARBA00022722"/>
    </source>
</evidence>
<evidence type="ECO:0000313" key="15">
    <source>
        <dbReference type="EMBL" id="CAB4957110.1"/>
    </source>
</evidence>
<evidence type="ECO:0000256" key="1">
    <source>
        <dbReference type="ARBA" id="ARBA00000077"/>
    </source>
</evidence>